<protein>
    <submittedName>
        <fullName evidence="2">Uncharacterized protein</fullName>
    </submittedName>
</protein>
<evidence type="ECO:0000256" key="1">
    <source>
        <dbReference type="SAM" id="MobiDB-lite"/>
    </source>
</evidence>
<feature type="region of interest" description="Disordered" evidence="1">
    <location>
        <begin position="1"/>
        <end position="22"/>
    </location>
</feature>
<proteinExistence type="predicted"/>
<evidence type="ECO:0000313" key="3">
    <source>
        <dbReference type="Proteomes" id="UP000635606"/>
    </source>
</evidence>
<comment type="caution">
    <text evidence="2">The sequence shown here is derived from an EMBL/GenBank/DDBJ whole genome shotgun (WGS) entry which is preliminary data.</text>
</comment>
<evidence type="ECO:0000313" key="2">
    <source>
        <dbReference type="EMBL" id="GIJ67951.1"/>
    </source>
</evidence>
<sequence>MIIMPAQMKNPRTPATSKDHLPHPRKVLAISSIPGGAIGTGFGALGGDDGSGAARRFRSIDCSVRWVARVVEPFERTVSRTGCRNG</sequence>
<dbReference type="AlphaFoldDB" id="A0A8J3ZQK4"/>
<dbReference type="Proteomes" id="UP000635606">
    <property type="component" value="Unassembled WGS sequence"/>
</dbReference>
<dbReference type="EMBL" id="BOPH01000034">
    <property type="protein sequence ID" value="GIJ67951.1"/>
    <property type="molecule type" value="Genomic_DNA"/>
</dbReference>
<name>A0A8J3ZQK4_9ACTN</name>
<organism evidence="2 3">
    <name type="scientific">Virgisporangium ochraceum</name>
    <dbReference type="NCBI Taxonomy" id="65505"/>
    <lineage>
        <taxon>Bacteria</taxon>
        <taxon>Bacillati</taxon>
        <taxon>Actinomycetota</taxon>
        <taxon>Actinomycetes</taxon>
        <taxon>Micromonosporales</taxon>
        <taxon>Micromonosporaceae</taxon>
        <taxon>Virgisporangium</taxon>
    </lineage>
</organism>
<accession>A0A8J3ZQK4</accession>
<gene>
    <name evidence="2" type="ORF">Voc01_028680</name>
</gene>
<keyword evidence="3" id="KW-1185">Reference proteome</keyword>
<reference evidence="2" key="1">
    <citation type="submission" date="2021-01" db="EMBL/GenBank/DDBJ databases">
        <title>Whole genome shotgun sequence of Virgisporangium ochraceum NBRC 16418.</title>
        <authorList>
            <person name="Komaki H."/>
            <person name="Tamura T."/>
        </authorList>
    </citation>
    <scope>NUCLEOTIDE SEQUENCE</scope>
    <source>
        <strain evidence="2">NBRC 16418</strain>
    </source>
</reference>